<dbReference type="Proteomes" id="UP001163603">
    <property type="component" value="Chromosome 2"/>
</dbReference>
<accession>A0ACC0ZBI2</accession>
<gene>
    <name evidence="1" type="ORF">Pint_16040</name>
</gene>
<dbReference type="EMBL" id="CM047737">
    <property type="protein sequence ID" value="KAJ0047959.1"/>
    <property type="molecule type" value="Genomic_DNA"/>
</dbReference>
<evidence type="ECO:0000313" key="2">
    <source>
        <dbReference type="Proteomes" id="UP001163603"/>
    </source>
</evidence>
<sequence length="59" mass="7172">MFPRSRFLRKPRLWWRGQRNSKISKKSLSWRKACFTSSLPTSRGRMKISSLSWRERSLD</sequence>
<evidence type="ECO:0000313" key="1">
    <source>
        <dbReference type="EMBL" id="KAJ0047959.1"/>
    </source>
</evidence>
<proteinExistence type="predicted"/>
<keyword evidence="2" id="KW-1185">Reference proteome</keyword>
<organism evidence="1 2">
    <name type="scientific">Pistacia integerrima</name>
    <dbReference type="NCBI Taxonomy" id="434235"/>
    <lineage>
        <taxon>Eukaryota</taxon>
        <taxon>Viridiplantae</taxon>
        <taxon>Streptophyta</taxon>
        <taxon>Embryophyta</taxon>
        <taxon>Tracheophyta</taxon>
        <taxon>Spermatophyta</taxon>
        <taxon>Magnoliopsida</taxon>
        <taxon>eudicotyledons</taxon>
        <taxon>Gunneridae</taxon>
        <taxon>Pentapetalae</taxon>
        <taxon>rosids</taxon>
        <taxon>malvids</taxon>
        <taxon>Sapindales</taxon>
        <taxon>Anacardiaceae</taxon>
        <taxon>Pistacia</taxon>
    </lineage>
</organism>
<comment type="caution">
    <text evidence="1">The sequence shown here is derived from an EMBL/GenBank/DDBJ whole genome shotgun (WGS) entry which is preliminary data.</text>
</comment>
<reference evidence="2" key="1">
    <citation type="journal article" date="2023" name="G3 (Bethesda)">
        <title>Genome assembly and association tests identify interacting loci associated with vigor, precocity, and sex in interspecific pistachio rootstocks.</title>
        <authorList>
            <person name="Palmer W."/>
            <person name="Jacygrad E."/>
            <person name="Sagayaradj S."/>
            <person name="Cavanaugh K."/>
            <person name="Han R."/>
            <person name="Bertier L."/>
            <person name="Beede B."/>
            <person name="Kafkas S."/>
            <person name="Golino D."/>
            <person name="Preece J."/>
            <person name="Michelmore R."/>
        </authorList>
    </citation>
    <scope>NUCLEOTIDE SEQUENCE [LARGE SCALE GENOMIC DNA]</scope>
</reference>
<name>A0ACC0ZBI2_9ROSI</name>
<protein>
    <submittedName>
        <fullName evidence="1">Uncharacterized protein</fullName>
    </submittedName>
</protein>